<protein>
    <submittedName>
        <fullName evidence="3">Uncharacterized protein</fullName>
    </submittedName>
</protein>
<dbReference type="RefSeq" id="WP_072993874.1">
    <property type="nucleotide sequence ID" value="NZ_FQYU01000003.1"/>
</dbReference>
<dbReference type="Proteomes" id="UP000184543">
    <property type="component" value="Unassembled WGS sequence"/>
</dbReference>
<evidence type="ECO:0000313" key="4">
    <source>
        <dbReference type="Proteomes" id="UP000184543"/>
    </source>
</evidence>
<feature type="chain" id="PRO_5012974577" evidence="2">
    <location>
        <begin position="26"/>
        <end position="463"/>
    </location>
</feature>
<gene>
    <name evidence="3" type="ORF">SAMN04488513_103381</name>
</gene>
<dbReference type="STRING" id="192903.SAMN04488513_103381"/>
<sequence>MKRPLFNLKSYATALFAIGLMTACSSDDNSVTPEPEQEEEQGNEEEAADSRWITVAGAKMGENPGDGNGGTLIYSVTSEEAKDPTVQIDPFNNGFVAPSNRTARLQASEDGNTIFNISYAGDTGGNYTKYLVNGGNDFEPTGSEISIAPYVGTAPRWIKLFDGDKTGAAVYVSTEHQVDDNDTPKDVTDDNYLYTNSTIGVVTLDLVDSQINNFQEHVITLSEEESAAGYYISRIDMPVLNEAGDKLYIGARVSKVDPETLESDSDFEILGSKTIVLDYPSLLNPTIITSTVGHGNTNGYRSINAFLYDGSVYQANQGDPEGSHILKIGSDNQYDDSYVFNLDDALGVEGAYILAWRPAGNGKGVLAYRHDGSEEGISGRGQSFFALVDLNAKTATKIDDIPYEVDFELFQYQGFAVDGNEIYLTQAPVGKDGNIYIVDTETGEVTKGAQLINAEGSHFIGTW</sequence>
<keyword evidence="2" id="KW-0732">Signal</keyword>
<dbReference type="EMBL" id="FQYU01000003">
    <property type="protein sequence ID" value="SHJ30943.1"/>
    <property type="molecule type" value="Genomic_DNA"/>
</dbReference>
<dbReference type="PROSITE" id="PS51257">
    <property type="entry name" value="PROKAR_LIPOPROTEIN"/>
    <property type="match status" value="1"/>
</dbReference>
<dbReference type="AlphaFoldDB" id="A0A1M6I9A7"/>
<evidence type="ECO:0000313" key="3">
    <source>
        <dbReference type="EMBL" id="SHJ30943.1"/>
    </source>
</evidence>
<organism evidence="3 4">
    <name type="scientific">Pseudozobellia thermophila</name>
    <dbReference type="NCBI Taxonomy" id="192903"/>
    <lineage>
        <taxon>Bacteria</taxon>
        <taxon>Pseudomonadati</taxon>
        <taxon>Bacteroidota</taxon>
        <taxon>Flavobacteriia</taxon>
        <taxon>Flavobacteriales</taxon>
        <taxon>Flavobacteriaceae</taxon>
        <taxon>Pseudozobellia</taxon>
    </lineage>
</organism>
<feature type="region of interest" description="Disordered" evidence="1">
    <location>
        <begin position="26"/>
        <end position="49"/>
    </location>
</feature>
<feature type="signal peptide" evidence="2">
    <location>
        <begin position="1"/>
        <end position="25"/>
    </location>
</feature>
<dbReference type="OrthoDB" id="1122951at2"/>
<name>A0A1M6I9A7_9FLAO</name>
<reference evidence="4" key="1">
    <citation type="submission" date="2016-11" db="EMBL/GenBank/DDBJ databases">
        <authorList>
            <person name="Varghese N."/>
            <person name="Submissions S."/>
        </authorList>
    </citation>
    <scope>NUCLEOTIDE SEQUENCE [LARGE SCALE GENOMIC DNA]</scope>
    <source>
        <strain evidence="4">DSM 19858</strain>
    </source>
</reference>
<accession>A0A1M6I9A7</accession>
<feature type="compositionally biased region" description="Acidic residues" evidence="1">
    <location>
        <begin position="35"/>
        <end position="47"/>
    </location>
</feature>
<keyword evidence="4" id="KW-1185">Reference proteome</keyword>
<proteinExistence type="predicted"/>
<evidence type="ECO:0000256" key="2">
    <source>
        <dbReference type="SAM" id="SignalP"/>
    </source>
</evidence>
<evidence type="ECO:0000256" key="1">
    <source>
        <dbReference type="SAM" id="MobiDB-lite"/>
    </source>
</evidence>